<dbReference type="Pfam" id="PF03466">
    <property type="entry name" value="LysR_substrate"/>
    <property type="match status" value="1"/>
</dbReference>
<comment type="similarity">
    <text evidence="1">Belongs to the LysR transcriptional regulatory family.</text>
</comment>
<dbReference type="EMBL" id="CP032707">
    <property type="protein sequence ID" value="AYG94809.1"/>
    <property type="molecule type" value="Genomic_DNA"/>
</dbReference>
<evidence type="ECO:0000259" key="5">
    <source>
        <dbReference type="PROSITE" id="PS50931"/>
    </source>
</evidence>
<evidence type="ECO:0000313" key="6">
    <source>
        <dbReference type="EMBL" id="AYG94809.1"/>
    </source>
</evidence>
<dbReference type="InterPro" id="IPR000847">
    <property type="entry name" value="LysR_HTH_N"/>
</dbReference>
<accession>A0A494RHA0</accession>
<evidence type="ECO:0000256" key="3">
    <source>
        <dbReference type="ARBA" id="ARBA00023125"/>
    </source>
</evidence>
<dbReference type="SUPFAM" id="SSF53850">
    <property type="entry name" value="Periplasmic binding protein-like II"/>
    <property type="match status" value="1"/>
</dbReference>
<dbReference type="InterPro" id="IPR036388">
    <property type="entry name" value="WH-like_DNA-bd_sf"/>
</dbReference>
<dbReference type="GO" id="GO:0003677">
    <property type="term" value="F:DNA binding"/>
    <property type="evidence" value="ECO:0007669"/>
    <property type="project" value="UniProtKB-KW"/>
</dbReference>
<keyword evidence="2" id="KW-0805">Transcription regulation</keyword>
<dbReference type="RefSeq" id="WP_121481958.1">
    <property type="nucleotide sequence ID" value="NZ_CP032707.1"/>
</dbReference>
<reference evidence="6 7" key="1">
    <citation type="submission" date="2018-10" db="EMBL/GenBank/DDBJ databases">
        <title>Complete genome sequence of Brevundimonas naejangsanensis BRV3.</title>
        <authorList>
            <person name="Berrios L."/>
            <person name="Ely B."/>
        </authorList>
    </citation>
    <scope>NUCLEOTIDE SEQUENCE [LARGE SCALE GENOMIC DNA]</scope>
    <source>
        <strain evidence="6 7">BRV3</strain>
    </source>
</reference>
<keyword evidence="7" id="KW-1185">Reference proteome</keyword>
<dbReference type="PROSITE" id="PS50931">
    <property type="entry name" value="HTH_LYSR"/>
    <property type="match status" value="1"/>
</dbReference>
<dbReference type="FunFam" id="1.10.10.10:FF:000001">
    <property type="entry name" value="LysR family transcriptional regulator"/>
    <property type="match status" value="1"/>
</dbReference>
<name>A0A494RHA0_9CAUL</name>
<dbReference type="PANTHER" id="PTHR30346:SF0">
    <property type="entry name" value="HCA OPERON TRANSCRIPTIONAL ACTIVATOR HCAR"/>
    <property type="match status" value="1"/>
</dbReference>
<dbReference type="SUPFAM" id="SSF46785">
    <property type="entry name" value="Winged helix' DNA-binding domain"/>
    <property type="match status" value="1"/>
</dbReference>
<evidence type="ECO:0000256" key="4">
    <source>
        <dbReference type="ARBA" id="ARBA00023163"/>
    </source>
</evidence>
<evidence type="ECO:0000256" key="1">
    <source>
        <dbReference type="ARBA" id="ARBA00009437"/>
    </source>
</evidence>
<evidence type="ECO:0000313" key="7">
    <source>
        <dbReference type="Proteomes" id="UP000276984"/>
    </source>
</evidence>
<dbReference type="OrthoDB" id="9815174at2"/>
<proteinExistence type="inferred from homology"/>
<evidence type="ECO:0000256" key="2">
    <source>
        <dbReference type="ARBA" id="ARBA00023015"/>
    </source>
</evidence>
<gene>
    <name evidence="6" type="ORF">D8I30_06155</name>
</gene>
<dbReference type="CDD" id="cd08414">
    <property type="entry name" value="PBP2_LTTR_aromatics_like"/>
    <property type="match status" value="1"/>
</dbReference>
<protein>
    <submittedName>
        <fullName evidence="6">LysR family transcriptional regulator</fullName>
    </submittedName>
</protein>
<dbReference type="GO" id="GO:0032993">
    <property type="term" value="C:protein-DNA complex"/>
    <property type="evidence" value="ECO:0007669"/>
    <property type="project" value="TreeGrafter"/>
</dbReference>
<keyword evidence="4" id="KW-0804">Transcription</keyword>
<organism evidence="6 7">
    <name type="scientific">Brevundimonas naejangsanensis</name>
    <dbReference type="NCBI Taxonomy" id="588932"/>
    <lineage>
        <taxon>Bacteria</taxon>
        <taxon>Pseudomonadati</taxon>
        <taxon>Pseudomonadota</taxon>
        <taxon>Alphaproteobacteria</taxon>
        <taxon>Caulobacterales</taxon>
        <taxon>Caulobacteraceae</taxon>
        <taxon>Brevundimonas</taxon>
    </lineage>
</organism>
<dbReference type="Gene3D" id="3.40.190.10">
    <property type="entry name" value="Periplasmic binding protein-like II"/>
    <property type="match status" value="2"/>
</dbReference>
<keyword evidence="3" id="KW-0238">DNA-binding</keyword>
<dbReference type="Proteomes" id="UP000276984">
    <property type="component" value="Chromosome"/>
</dbReference>
<dbReference type="Pfam" id="PF00126">
    <property type="entry name" value="HTH_1"/>
    <property type="match status" value="1"/>
</dbReference>
<dbReference type="AlphaFoldDB" id="A0A494RHA0"/>
<dbReference type="PRINTS" id="PR00039">
    <property type="entry name" value="HTHLYSR"/>
</dbReference>
<dbReference type="InterPro" id="IPR036390">
    <property type="entry name" value="WH_DNA-bd_sf"/>
</dbReference>
<dbReference type="GO" id="GO:0003700">
    <property type="term" value="F:DNA-binding transcription factor activity"/>
    <property type="evidence" value="ECO:0007669"/>
    <property type="project" value="InterPro"/>
</dbReference>
<sequence>MSPVDPFAEAAGVDVRRLRYFVAIAEELHFGRASERLNIAQPALSRQMVELEGAIGAALFDRTRNQIRLTVAGEALLPRARQILGSIVEATRMARRAAEGSIGVLNVGFVGSATYSLLPRVLNAFRTDNPDVDLLLHAMNTAELREALIERTIDVAFARPGIDDPEVVDELLMEEPLVVALPDVDPLAARDEVALSDLARHAFVLYPRFPRPSFADVILRHCAESGFSPVIAQETMDVQTALGLIAAGAGVSLVPASVQGAQRLGVAYRPLQPPAPTTRLSLSYRRDNRSATLARFRAQVKAFAAANKAQSQGQAALGGASVSPLQGPA</sequence>
<dbReference type="PANTHER" id="PTHR30346">
    <property type="entry name" value="TRANSCRIPTIONAL DUAL REGULATOR HCAR-RELATED"/>
    <property type="match status" value="1"/>
</dbReference>
<dbReference type="Gene3D" id="1.10.10.10">
    <property type="entry name" value="Winged helix-like DNA-binding domain superfamily/Winged helix DNA-binding domain"/>
    <property type="match status" value="1"/>
</dbReference>
<dbReference type="InterPro" id="IPR005119">
    <property type="entry name" value="LysR_subst-bd"/>
</dbReference>
<feature type="domain" description="HTH lysR-type" evidence="5">
    <location>
        <begin position="13"/>
        <end position="70"/>
    </location>
</feature>